<dbReference type="SUPFAM" id="SSF53098">
    <property type="entry name" value="Ribonuclease H-like"/>
    <property type="match status" value="1"/>
</dbReference>
<dbReference type="GO" id="GO:0003676">
    <property type="term" value="F:nucleic acid binding"/>
    <property type="evidence" value="ECO:0007669"/>
    <property type="project" value="InterPro"/>
</dbReference>
<dbReference type="STRING" id="4795.A0A225UCQ4"/>
<dbReference type="OrthoDB" id="127898at2759"/>
<dbReference type="EMBL" id="NBNE01021938">
    <property type="protein sequence ID" value="OWY90773.1"/>
    <property type="molecule type" value="Genomic_DNA"/>
</dbReference>
<organism evidence="1 2">
    <name type="scientific">Phytophthora megakarya</name>
    <dbReference type="NCBI Taxonomy" id="4795"/>
    <lineage>
        <taxon>Eukaryota</taxon>
        <taxon>Sar</taxon>
        <taxon>Stramenopiles</taxon>
        <taxon>Oomycota</taxon>
        <taxon>Peronosporomycetes</taxon>
        <taxon>Peronosporales</taxon>
        <taxon>Peronosporaceae</taxon>
        <taxon>Phytophthora</taxon>
    </lineage>
</organism>
<comment type="caution">
    <text evidence="1">The sequence shown here is derived from an EMBL/GenBank/DDBJ whole genome shotgun (WGS) entry which is preliminary data.</text>
</comment>
<keyword evidence="2" id="KW-1185">Reference proteome</keyword>
<reference evidence="2" key="1">
    <citation type="submission" date="2017-03" db="EMBL/GenBank/DDBJ databases">
        <title>Phytopthora megakarya and P. palmivora, two closely related causual agents of cacao black pod achieved similar genome size and gene model numbers by different mechanisms.</title>
        <authorList>
            <person name="Ali S."/>
            <person name="Shao J."/>
            <person name="Larry D.J."/>
            <person name="Kronmiller B."/>
            <person name="Shen D."/>
            <person name="Strem M.D."/>
            <person name="Melnick R.L."/>
            <person name="Guiltinan M.J."/>
            <person name="Tyler B.M."/>
            <person name="Meinhardt L.W."/>
            <person name="Bailey B.A."/>
        </authorList>
    </citation>
    <scope>NUCLEOTIDE SEQUENCE [LARGE SCALE GENOMIC DNA]</scope>
    <source>
        <strain evidence="2">zdho120</strain>
    </source>
</reference>
<proteinExistence type="predicted"/>
<dbReference type="InterPro" id="IPR012337">
    <property type="entry name" value="RNaseH-like_sf"/>
</dbReference>
<dbReference type="PANTHER" id="PTHR37984:SF5">
    <property type="entry name" value="PROTEIN NYNRIN-LIKE"/>
    <property type="match status" value="1"/>
</dbReference>
<dbReference type="InterPro" id="IPR036397">
    <property type="entry name" value="RNaseH_sf"/>
</dbReference>
<dbReference type="InterPro" id="IPR050951">
    <property type="entry name" value="Retrovirus_Pol_polyprotein"/>
</dbReference>
<dbReference type="PANTHER" id="PTHR37984">
    <property type="entry name" value="PROTEIN CBG26694"/>
    <property type="match status" value="1"/>
</dbReference>
<dbReference type="Gene3D" id="3.30.420.10">
    <property type="entry name" value="Ribonuclease H-like superfamily/Ribonuclease H"/>
    <property type="match status" value="1"/>
</dbReference>
<evidence type="ECO:0008006" key="3">
    <source>
        <dbReference type="Google" id="ProtNLM"/>
    </source>
</evidence>
<protein>
    <recommendedName>
        <fullName evidence="3">Integrase catalytic domain-containing protein</fullName>
    </recommendedName>
</protein>
<name>A0A225UCQ4_9STRA</name>
<dbReference type="AlphaFoldDB" id="A0A225UCQ4"/>
<sequence length="182" mass="21476">MLLGLVVRYHKVWKDMVAQYVDEKQNDWDDWIPWAMYAYNGARHGTTGYSPNELMIGRRLRAPNDRLRASQVQQIEGWSEYHRNLVTNMESAAKIAKEALEKDQLRRERYYSHKVRNNVRFKVGEMDWIFRPPRGTGVTKLAHQWIGPAKLTADGGFDNWIVRREDTKEELVAHCSFLVSYY</sequence>
<evidence type="ECO:0000313" key="1">
    <source>
        <dbReference type="EMBL" id="OWY90773.1"/>
    </source>
</evidence>
<dbReference type="Proteomes" id="UP000198211">
    <property type="component" value="Unassembled WGS sequence"/>
</dbReference>
<evidence type="ECO:0000313" key="2">
    <source>
        <dbReference type="Proteomes" id="UP000198211"/>
    </source>
</evidence>
<accession>A0A225UCQ4</accession>
<gene>
    <name evidence="1" type="ORF">PHMEG_00040948</name>
</gene>